<evidence type="ECO:0000313" key="2">
    <source>
        <dbReference type="Proteomes" id="UP000314294"/>
    </source>
</evidence>
<dbReference type="Proteomes" id="UP000314294">
    <property type="component" value="Unassembled WGS sequence"/>
</dbReference>
<accession>A0A4Z2G3D6</accession>
<evidence type="ECO:0000313" key="1">
    <source>
        <dbReference type="EMBL" id="TNN48048.1"/>
    </source>
</evidence>
<dbReference type="AlphaFoldDB" id="A0A4Z2G3D6"/>
<gene>
    <name evidence="1" type="ORF">EYF80_041753</name>
</gene>
<name>A0A4Z2G3D6_9TELE</name>
<protein>
    <submittedName>
        <fullName evidence="1">Uncharacterized protein</fullName>
    </submittedName>
</protein>
<dbReference type="EMBL" id="SRLO01000713">
    <property type="protein sequence ID" value="TNN48048.1"/>
    <property type="molecule type" value="Genomic_DNA"/>
</dbReference>
<keyword evidence="2" id="KW-1185">Reference proteome</keyword>
<reference evidence="1 2" key="1">
    <citation type="submission" date="2019-03" db="EMBL/GenBank/DDBJ databases">
        <title>First draft genome of Liparis tanakae, snailfish: a comprehensive survey of snailfish specific genes.</title>
        <authorList>
            <person name="Kim W."/>
            <person name="Song I."/>
            <person name="Jeong J.-H."/>
            <person name="Kim D."/>
            <person name="Kim S."/>
            <person name="Ryu S."/>
            <person name="Song J.Y."/>
            <person name="Lee S.K."/>
        </authorList>
    </citation>
    <scope>NUCLEOTIDE SEQUENCE [LARGE SCALE GENOMIC DNA]</scope>
    <source>
        <tissue evidence="1">Muscle</tissue>
    </source>
</reference>
<comment type="caution">
    <text evidence="1">The sequence shown here is derived from an EMBL/GenBank/DDBJ whole genome shotgun (WGS) entry which is preliminary data.</text>
</comment>
<organism evidence="1 2">
    <name type="scientific">Liparis tanakae</name>
    <name type="common">Tanaka's snailfish</name>
    <dbReference type="NCBI Taxonomy" id="230148"/>
    <lineage>
        <taxon>Eukaryota</taxon>
        <taxon>Metazoa</taxon>
        <taxon>Chordata</taxon>
        <taxon>Craniata</taxon>
        <taxon>Vertebrata</taxon>
        <taxon>Euteleostomi</taxon>
        <taxon>Actinopterygii</taxon>
        <taxon>Neopterygii</taxon>
        <taxon>Teleostei</taxon>
        <taxon>Neoteleostei</taxon>
        <taxon>Acanthomorphata</taxon>
        <taxon>Eupercaria</taxon>
        <taxon>Perciformes</taxon>
        <taxon>Cottioidei</taxon>
        <taxon>Cottales</taxon>
        <taxon>Liparidae</taxon>
        <taxon>Liparis</taxon>
    </lineage>
</organism>
<proteinExistence type="predicted"/>
<sequence length="74" mass="8025">MSGGQLPSDSVLLRGALAVFHLEFKLELKDKAGIFSFSVERVELLSADLVCELLLGSGPLQSGQEQLSEKFTPF</sequence>